<gene>
    <name evidence="9" type="ORF">M5D96_004233</name>
</gene>
<feature type="domain" description="AB hydrolase-1" evidence="8">
    <location>
        <begin position="316"/>
        <end position="617"/>
    </location>
</feature>
<feature type="compositionally biased region" description="Low complexity" evidence="7">
    <location>
        <begin position="203"/>
        <end position="231"/>
    </location>
</feature>
<evidence type="ECO:0000256" key="3">
    <source>
        <dbReference type="ARBA" id="ARBA00022801"/>
    </source>
</evidence>
<keyword evidence="10" id="KW-1185">Reference proteome</keyword>
<dbReference type="Proteomes" id="UP001059596">
    <property type="component" value="Unassembled WGS sequence"/>
</dbReference>
<keyword evidence="5" id="KW-0443">Lipid metabolism</keyword>
<keyword evidence="4" id="KW-0442">Lipid degradation</keyword>
<protein>
    <recommendedName>
        <fullName evidence="8">AB hydrolase-1 domain-containing protein</fullName>
    </recommendedName>
</protein>
<dbReference type="FunFam" id="3.40.50.1820:FF:000057">
    <property type="entry name" value="Lipase"/>
    <property type="match status" value="1"/>
</dbReference>
<reference evidence="9" key="1">
    <citation type="journal article" date="2023" name="Genome Biol. Evol.">
        <title>Long-read-based Genome Assembly of Drosophila gunungcola Reveals Fewer Chemosensory Genes in Flower-breeding Species.</title>
        <authorList>
            <person name="Negi A."/>
            <person name="Liao B.Y."/>
            <person name="Yeh S.D."/>
        </authorList>
    </citation>
    <scope>NUCLEOTIDE SEQUENCE</scope>
    <source>
        <strain evidence="9">Sukarami</strain>
    </source>
</reference>
<evidence type="ECO:0000256" key="4">
    <source>
        <dbReference type="ARBA" id="ARBA00022963"/>
    </source>
</evidence>
<dbReference type="Pfam" id="PF00561">
    <property type="entry name" value="Abhydrolase_1"/>
    <property type="match status" value="1"/>
</dbReference>
<comment type="caution">
    <text evidence="9">The sequence shown here is derived from an EMBL/GenBank/DDBJ whole genome shotgun (WGS) entry which is preliminary data.</text>
</comment>
<evidence type="ECO:0000256" key="5">
    <source>
        <dbReference type="ARBA" id="ARBA00023098"/>
    </source>
</evidence>
<dbReference type="EMBL" id="JAMKOV010000002">
    <property type="protein sequence ID" value="KAI8042910.1"/>
    <property type="molecule type" value="Genomic_DNA"/>
</dbReference>
<keyword evidence="6" id="KW-0325">Glycoprotein</keyword>
<dbReference type="InterPro" id="IPR000073">
    <property type="entry name" value="AB_hydrolase_1"/>
</dbReference>
<evidence type="ECO:0000259" key="8">
    <source>
        <dbReference type="Pfam" id="PF00561"/>
    </source>
</evidence>
<evidence type="ECO:0000313" key="9">
    <source>
        <dbReference type="EMBL" id="KAI8042910.1"/>
    </source>
</evidence>
<proteinExistence type="inferred from homology"/>
<keyword evidence="3" id="KW-0378">Hydrolase</keyword>
<name>A0A9P9YTL6_9MUSC</name>
<feature type="region of interest" description="Disordered" evidence="7">
    <location>
        <begin position="1"/>
        <end position="231"/>
    </location>
</feature>
<evidence type="ECO:0000313" key="10">
    <source>
        <dbReference type="Proteomes" id="UP001059596"/>
    </source>
</evidence>
<dbReference type="GO" id="GO:0016042">
    <property type="term" value="P:lipid catabolic process"/>
    <property type="evidence" value="ECO:0007669"/>
    <property type="project" value="UniProtKB-KW"/>
</dbReference>
<sequence>SLSQSQSKSQSNKLLSNSKPVSILPSPSLQSQLQSQSQSNSQLSGSQLNLQSSGTQSQFQSQLSSLSQLQPKSQSDESLTQLQLQSQSDSQLSGSQLNSQSSGTQSQFQSQLSSQSADLQSQLQSNSQSSGSPSQFQSQLNSQSSGSKSQLQSQSKSQSAESLSQLLSQLQTNSQSSGSLSQSQSQSQFNRLLSNSKPVSIFPSPDLQSHLQSPSQSNLHSSHPLSHSQSQSQWQSLVASDRLVGSQFPTFGAIGSEYNPSDQPFYFSEADIVDDSKLTTVHLIEKYGYPSHTHYVNSEDGYTLCLHRIPRPGAQPVLLVHGLMGSSASWVELGPSNGLAYILYRKGYDVWMLNTRGNKYSRGHIGHRLNPRKYWDFSFHEIGKYDVPAAIDLILSLTKQPTIQYIGHSQGSTAFFVMCSESPHYAHKVQLMQALSPTVYLQANRSPVLQFLSMFKGKYSMLLNLLGGYEISSNTRLIKQFRQHICSTSELASRICDIFDFVLCGFDWKSFNKTLTPIVAAHASQGASAKQIYHYAQMQGDLGFQRFDHGPVLNLVRYKSSDPPAYNLSQTTSKVVLHHGAGDWLGSDADVVRLVERLPNLVESRRVNYESFSHFDFTLSKDVRPLVYNHVIHHLTINQLK</sequence>
<feature type="non-terminal residue" evidence="9">
    <location>
        <position position="1"/>
    </location>
</feature>
<evidence type="ECO:0000256" key="6">
    <source>
        <dbReference type="ARBA" id="ARBA00023180"/>
    </source>
</evidence>
<evidence type="ECO:0000256" key="2">
    <source>
        <dbReference type="ARBA" id="ARBA00022729"/>
    </source>
</evidence>
<keyword evidence="2" id="KW-0732">Signal</keyword>
<comment type="similarity">
    <text evidence="1">Belongs to the AB hydrolase superfamily. Lipase family.</text>
</comment>
<accession>A0A9P9YTL6</accession>
<evidence type="ECO:0000256" key="1">
    <source>
        <dbReference type="ARBA" id="ARBA00010701"/>
    </source>
</evidence>
<feature type="compositionally biased region" description="Low complexity" evidence="7">
    <location>
        <begin position="1"/>
        <end position="196"/>
    </location>
</feature>
<dbReference type="GO" id="GO:0016787">
    <property type="term" value="F:hydrolase activity"/>
    <property type="evidence" value="ECO:0007669"/>
    <property type="project" value="UniProtKB-KW"/>
</dbReference>
<organism evidence="9 10">
    <name type="scientific">Drosophila gunungcola</name>
    <name type="common">fruit fly</name>
    <dbReference type="NCBI Taxonomy" id="103775"/>
    <lineage>
        <taxon>Eukaryota</taxon>
        <taxon>Metazoa</taxon>
        <taxon>Ecdysozoa</taxon>
        <taxon>Arthropoda</taxon>
        <taxon>Hexapoda</taxon>
        <taxon>Insecta</taxon>
        <taxon>Pterygota</taxon>
        <taxon>Neoptera</taxon>
        <taxon>Endopterygota</taxon>
        <taxon>Diptera</taxon>
        <taxon>Brachycera</taxon>
        <taxon>Muscomorpha</taxon>
        <taxon>Ephydroidea</taxon>
        <taxon>Drosophilidae</taxon>
        <taxon>Drosophila</taxon>
        <taxon>Sophophora</taxon>
    </lineage>
</organism>
<evidence type="ECO:0000256" key="7">
    <source>
        <dbReference type="SAM" id="MobiDB-lite"/>
    </source>
</evidence>
<dbReference type="SUPFAM" id="SSF53474">
    <property type="entry name" value="alpha/beta-Hydrolases"/>
    <property type="match status" value="1"/>
</dbReference>
<dbReference type="AlphaFoldDB" id="A0A9P9YTL6"/>
<dbReference type="PANTHER" id="PTHR11005">
    <property type="entry name" value="LYSOSOMAL ACID LIPASE-RELATED"/>
    <property type="match status" value="1"/>
</dbReference>
<dbReference type="Gene3D" id="3.40.50.1820">
    <property type="entry name" value="alpha/beta hydrolase"/>
    <property type="match status" value="1"/>
</dbReference>
<dbReference type="InterPro" id="IPR029058">
    <property type="entry name" value="AB_hydrolase_fold"/>
</dbReference>